<proteinExistence type="predicted"/>
<organism evidence="1 2">
    <name type="scientific">Lachnobacterium bovis DSM 14045</name>
    <dbReference type="NCBI Taxonomy" id="1122142"/>
    <lineage>
        <taxon>Bacteria</taxon>
        <taxon>Bacillati</taxon>
        <taxon>Bacillota</taxon>
        <taxon>Clostridia</taxon>
        <taxon>Lachnospirales</taxon>
        <taxon>Lachnospiraceae</taxon>
        <taxon>Lachnobacterium</taxon>
    </lineage>
</organism>
<name>A0A1H3LPN8_9FIRM</name>
<evidence type="ECO:0000313" key="1">
    <source>
        <dbReference type="EMBL" id="SDY66402.1"/>
    </source>
</evidence>
<accession>A0A1H3LPN8</accession>
<reference evidence="1 2" key="1">
    <citation type="submission" date="2016-10" db="EMBL/GenBank/DDBJ databases">
        <authorList>
            <person name="de Groot N.N."/>
        </authorList>
    </citation>
    <scope>NUCLEOTIDE SEQUENCE [LARGE SCALE GENOMIC DNA]</scope>
    <source>
        <strain evidence="1 2">DSM 14045</strain>
    </source>
</reference>
<evidence type="ECO:0000313" key="2">
    <source>
        <dbReference type="Proteomes" id="UP000183918"/>
    </source>
</evidence>
<protein>
    <submittedName>
        <fullName evidence="1">Uncharacterized protein</fullName>
    </submittedName>
</protein>
<sequence>MNLQKFIENWNGAYAVNSSDISDKFFVYLADDFKDALVEECENRGMHLKNYILGSQFICGFIKKGKKFVYFSWNFLSKDNRVDTLTEVSYREVDNDHDFVNGIYETCQLSELVDKVDKYFKEHSLVA</sequence>
<dbReference type="Proteomes" id="UP000183918">
    <property type="component" value="Unassembled WGS sequence"/>
</dbReference>
<keyword evidence="2" id="KW-1185">Reference proteome</keyword>
<dbReference type="AlphaFoldDB" id="A0A1H3LPN8"/>
<dbReference type="EMBL" id="FNPG01000027">
    <property type="protein sequence ID" value="SDY66402.1"/>
    <property type="molecule type" value="Genomic_DNA"/>
</dbReference>
<gene>
    <name evidence="1" type="ORF">SAMN02910414_02077</name>
</gene>
<dbReference type="OrthoDB" id="2049119at2"/>
<dbReference type="RefSeq" id="WP_074718700.1">
    <property type="nucleotide sequence ID" value="NZ_FNPG01000027.1"/>
</dbReference>